<name>A0ABT5YU91_9ACTN</name>
<dbReference type="InterPro" id="IPR036140">
    <property type="entry name" value="PFN_sf"/>
</dbReference>
<dbReference type="SUPFAM" id="SSF55770">
    <property type="entry name" value="Profilin (actin-binding protein)"/>
    <property type="match status" value="1"/>
</dbReference>
<dbReference type="RefSeq" id="WP_275808304.1">
    <property type="nucleotide sequence ID" value="NZ_BAAANM010000008.1"/>
</dbReference>
<dbReference type="Gene3D" id="3.30.450.30">
    <property type="entry name" value="Dynein light chain 2a, cytoplasmic"/>
    <property type="match status" value="1"/>
</dbReference>
<dbReference type="PRINTS" id="PR00392">
    <property type="entry name" value="PROFILIN"/>
</dbReference>
<dbReference type="SMART" id="SM00392">
    <property type="entry name" value="PROF"/>
    <property type="match status" value="1"/>
</dbReference>
<dbReference type="InterPro" id="IPR005455">
    <property type="entry name" value="PFN_euk"/>
</dbReference>
<dbReference type="Proteomes" id="UP001220022">
    <property type="component" value="Unassembled WGS sequence"/>
</dbReference>
<comment type="caution">
    <text evidence="2">The sequence shown here is derived from an EMBL/GenBank/DDBJ whole genome shotgun (WGS) entry which is preliminary data.</text>
</comment>
<dbReference type="Pfam" id="PF00235">
    <property type="entry name" value="Profilin"/>
    <property type="match status" value="1"/>
</dbReference>
<sequence>MSGWADYVKNMMDNADAIKQGAIIGKTDGSLWGKLPDNFAITTDECTALSKAFTDLNGVPATGVTVAGTKYIVPRVDENLIFGKAGTKGVFATSTNQTIIVALFEGQSSEAAQARTAIESTADYLKQSNY</sequence>
<comment type="similarity">
    <text evidence="1">Belongs to the profilin family.</text>
</comment>
<dbReference type="PANTHER" id="PTHR11604">
    <property type="entry name" value="PROFILIN"/>
    <property type="match status" value="1"/>
</dbReference>
<evidence type="ECO:0000313" key="3">
    <source>
        <dbReference type="Proteomes" id="UP001220022"/>
    </source>
</evidence>
<dbReference type="PANTHER" id="PTHR11604:SF6">
    <property type="entry name" value="PROFILIN-1"/>
    <property type="match status" value="1"/>
</dbReference>
<evidence type="ECO:0000313" key="2">
    <source>
        <dbReference type="EMBL" id="MDF2254942.1"/>
    </source>
</evidence>
<dbReference type="CDD" id="cd00148">
    <property type="entry name" value="PROF"/>
    <property type="match status" value="1"/>
</dbReference>
<accession>A0ABT5YU91</accession>
<keyword evidence="3" id="KW-1185">Reference proteome</keyword>
<dbReference type="InterPro" id="IPR048278">
    <property type="entry name" value="PFN"/>
</dbReference>
<organism evidence="2 3">
    <name type="scientific">Streptantibioticus ferralitis</name>
    <dbReference type="NCBI Taxonomy" id="236510"/>
    <lineage>
        <taxon>Bacteria</taxon>
        <taxon>Bacillati</taxon>
        <taxon>Actinomycetota</taxon>
        <taxon>Actinomycetes</taxon>
        <taxon>Kitasatosporales</taxon>
        <taxon>Streptomycetaceae</taxon>
        <taxon>Streptantibioticus</taxon>
    </lineage>
</organism>
<proteinExistence type="inferred from homology"/>
<evidence type="ECO:0000256" key="1">
    <source>
        <dbReference type="ARBA" id="ARBA00010058"/>
    </source>
</evidence>
<protein>
    <submittedName>
        <fullName evidence="2">Profilin</fullName>
    </submittedName>
</protein>
<dbReference type="EMBL" id="JARHTQ010000002">
    <property type="protein sequence ID" value="MDF2254942.1"/>
    <property type="molecule type" value="Genomic_DNA"/>
</dbReference>
<gene>
    <name evidence="2" type="ORF">P2L57_04115</name>
</gene>
<reference evidence="2 3" key="1">
    <citation type="submission" date="2023-03" db="EMBL/GenBank/DDBJ databases">
        <title>Draft genome sequence of type strain Streptomyces ferralitis JCM 14344.</title>
        <authorList>
            <person name="Klaysubun C."/>
            <person name="Duangmal K."/>
        </authorList>
    </citation>
    <scope>NUCLEOTIDE SEQUENCE [LARGE SCALE GENOMIC DNA]</scope>
    <source>
        <strain evidence="2 3">JCM 14344</strain>
    </source>
</reference>